<evidence type="ECO:0000313" key="2">
    <source>
        <dbReference type="EMBL" id="KON31301.1"/>
    </source>
</evidence>
<dbReference type="Proteomes" id="UP000054016">
    <property type="component" value="Unassembled WGS sequence"/>
</dbReference>
<dbReference type="Gene3D" id="3.20.20.70">
    <property type="entry name" value="Aldolase class I"/>
    <property type="match status" value="1"/>
</dbReference>
<protein>
    <submittedName>
        <fullName evidence="2">Autoinducer 2 aldolase</fullName>
    </submittedName>
</protein>
<dbReference type="NCBIfam" id="NF006081">
    <property type="entry name" value="PRK08227.1"/>
    <property type="match status" value="1"/>
</dbReference>
<reference evidence="3" key="1">
    <citation type="submission" date="2015-06" db="EMBL/GenBank/DDBJ databases">
        <title>New insights into the roles of widespread benthic archaea in carbon and nitrogen cycling.</title>
        <authorList>
            <person name="Lazar C.S."/>
            <person name="Baker B.J."/>
            <person name="Seitz K.W."/>
            <person name="Hyde A.S."/>
            <person name="Dick G.J."/>
            <person name="Hinrichs K.-U."/>
            <person name="Teske A.P."/>
        </authorList>
    </citation>
    <scope>NUCLEOTIDE SEQUENCE [LARGE SCALE GENOMIC DNA]</scope>
</reference>
<evidence type="ECO:0000313" key="3">
    <source>
        <dbReference type="Proteomes" id="UP000054016"/>
    </source>
</evidence>
<dbReference type="PIRSF" id="PIRSF038992">
    <property type="entry name" value="Aldolase_Ia"/>
    <property type="match status" value="1"/>
</dbReference>
<dbReference type="Pfam" id="PF01791">
    <property type="entry name" value="DeoC"/>
    <property type="match status" value="1"/>
</dbReference>
<proteinExistence type="inferred from homology"/>
<dbReference type="PATRIC" id="fig|1685125.3.peg.21"/>
<dbReference type="SMART" id="SM01133">
    <property type="entry name" value="DeoC"/>
    <property type="match status" value="1"/>
</dbReference>
<dbReference type="GO" id="GO:0004332">
    <property type="term" value="F:fructose-bisphosphate aldolase activity"/>
    <property type="evidence" value="ECO:0007669"/>
    <property type="project" value="InterPro"/>
</dbReference>
<comment type="similarity">
    <text evidence="1">Belongs to the DeoC/FbaB aldolase family.</text>
</comment>
<dbReference type="InterPro" id="IPR050456">
    <property type="entry name" value="DeoC/FbaB_aldolase"/>
</dbReference>
<dbReference type="PANTHER" id="PTHR47916">
    <property type="entry name" value="FRUCTOSE-BISPHOSPHATE ALDOLASE CLASS 1"/>
    <property type="match status" value="1"/>
</dbReference>
<evidence type="ECO:0000256" key="1">
    <source>
        <dbReference type="ARBA" id="ARBA00008116"/>
    </source>
</evidence>
<accession>A0A0M0BSU9</accession>
<sequence>MDWGMRNRLSRLIQADGKALFLPIDHGYFQGPTRMLEKPGETIKPLWKYADALMMTRGVLRNCIDPAMPKPIIMRVSGATTVVGENLANENLVTSIEEIIRLNASAVSMSVFVGSKYEHQTLSNLAKLVDACEDYGIPVMAVTAVGRELEKRTARHLALCCRVAAEIGARVVKTYYCEENFEKIIDGCPVPVVIAGGPKTETQREVFNFVYDGMQKGAIGVNLGRNIWQTEHPVAAIRAIRAIIHDNYTAEEAQGLFDQMKAEKT</sequence>
<dbReference type="CDD" id="cd00958">
    <property type="entry name" value="DhnA"/>
    <property type="match status" value="1"/>
</dbReference>
<dbReference type="InterPro" id="IPR002915">
    <property type="entry name" value="DeoC/FbaB/LacD_aldolase"/>
</dbReference>
<dbReference type="InterPro" id="IPR041720">
    <property type="entry name" value="FbaB-like"/>
</dbReference>
<organism evidence="2 3">
    <name type="scientific">miscellaneous Crenarchaeota group-1 archaeon SG8-32-3</name>
    <dbReference type="NCBI Taxonomy" id="1685125"/>
    <lineage>
        <taxon>Archaea</taxon>
        <taxon>Candidatus Bathyarchaeota</taxon>
        <taxon>MCG-1</taxon>
    </lineage>
</organism>
<dbReference type="AlphaFoldDB" id="A0A0M0BSU9"/>
<dbReference type="SUPFAM" id="SSF51569">
    <property type="entry name" value="Aldolase"/>
    <property type="match status" value="1"/>
</dbReference>
<dbReference type="EMBL" id="LFWV01000038">
    <property type="protein sequence ID" value="KON31301.1"/>
    <property type="molecule type" value="Genomic_DNA"/>
</dbReference>
<gene>
    <name evidence="2" type="ORF">AC478_03060</name>
</gene>
<dbReference type="InterPro" id="IPR013785">
    <property type="entry name" value="Aldolase_TIM"/>
</dbReference>
<name>A0A0M0BSU9_9ARCH</name>
<dbReference type="PANTHER" id="PTHR47916:SF1">
    <property type="entry name" value="3-HYDROXY-5-PHOSPHONOOXYPENTANE-2,4-DIONE THIOLASE"/>
    <property type="match status" value="1"/>
</dbReference>
<comment type="caution">
    <text evidence="2">The sequence shown here is derived from an EMBL/GenBank/DDBJ whole genome shotgun (WGS) entry which is preliminary data.</text>
</comment>